<feature type="transmembrane region" description="Helical" evidence="3">
    <location>
        <begin position="436"/>
        <end position="462"/>
    </location>
</feature>
<dbReference type="InterPro" id="IPR002541">
    <property type="entry name" value="Cyt_c_assembly"/>
</dbReference>
<feature type="transmembrane region" description="Helical" evidence="3">
    <location>
        <begin position="247"/>
        <end position="268"/>
    </location>
</feature>
<feature type="transmembrane region" description="Helical" evidence="3">
    <location>
        <begin position="12"/>
        <end position="33"/>
    </location>
</feature>
<protein>
    <submittedName>
        <fullName evidence="6">Cytochrome c assembly protein</fullName>
    </submittedName>
</protein>
<dbReference type="InterPro" id="IPR003567">
    <property type="entry name" value="Cyt_c_biogenesis"/>
</dbReference>
<dbReference type="Proteomes" id="UP000305848">
    <property type="component" value="Unassembled WGS sequence"/>
</dbReference>
<dbReference type="Pfam" id="PF16327">
    <property type="entry name" value="CcmF_C"/>
    <property type="match status" value="1"/>
</dbReference>
<dbReference type="GO" id="GO:0016020">
    <property type="term" value="C:membrane"/>
    <property type="evidence" value="ECO:0007669"/>
    <property type="project" value="InterPro"/>
</dbReference>
<feature type="transmembrane region" description="Helical" evidence="3">
    <location>
        <begin position="133"/>
        <end position="156"/>
    </location>
</feature>
<feature type="domain" description="Cytochrome c-type biogenesis protein CcmF C-terminal" evidence="5">
    <location>
        <begin position="430"/>
        <end position="597"/>
    </location>
</feature>
<evidence type="ECO:0000256" key="1">
    <source>
        <dbReference type="ARBA" id="ARBA00009186"/>
    </source>
</evidence>
<dbReference type="PANTHER" id="PTHR43653:SF1">
    <property type="entry name" value="CYTOCHROME C-TYPE BIOGENESIS PROTEIN CCMF"/>
    <property type="match status" value="1"/>
</dbReference>
<evidence type="ECO:0000313" key="7">
    <source>
        <dbReference type="Proteomes" id="UP000305848"/>
    </source>
</evidence>
<feature type="transmembrane region" description="Helical" evidence="3">
    <location>
        <begin position="376"/>
        <end position="393"/>
    </location>
</feature>
<feature type="transmembrane region" description="Helical" evidence="3">
    <location>
        <begin position="514"/>
        <end position="534"/>
    </location>
</feature>
<dbReference type="GO" id="GO:0015232">
    <property type="term" value="F:heme transmembrane transporter activity"/>
    <property type="evidence" value="ECO:0007669"/>
    <property type="project" value="InterPro"/>
</dbReference>
<evidence type="ECO:0000313" key="6">
    <source>
        <dbReference type="EMBL" id="TKK69027.1"/>
    </source>
</evidence>
<reference evidence="6 7" key="1">
    <citation type="submission" date="2019-05" db="EMBL/GenBank/DDBJ databases">
        <title>Panacibacter sp. strain 17mud1-8 Genome sequencing and assembly.</title>
        <authorList>
            <person name="Chhetri G."/>
        </authorList>
    </citation>
    <scope>NUCLEOTIDE SEQUENCE [LARGE SCALE GENOMIC DNA]</scope>
    <source>
        <strain evidence="6 7">17mud1-8</strain>
    </source>
</reference>
<keyword evidence="3" id="KW-0472">Membrane</keyword>
<proteinExistence type="inferred from homology"/>
<dbReference type="InterPro" id="IPR032523">
    <property type="entry name" value="CcmF_C"/>
</dbReference>
<keyword evidence="3" id="KW-0812">Transmembrane</keyword>
<feature type="transmembrane region" description="Helical" evidence="3">
    <location>
        <begin position="540"/>
        <end position="564"/>
    </location>
</feature>
<comment type="caution">
    <text evidence="6">The sequence shown here is derived from an EMBL/GenBank/DDBJ whole genome shotgun (WGS) entry which is preliminary data.</text>
</comment>
<sequence length="879" mass="98126">MNYTGEHLLPGQLGHFFAVLSLVVSLVATISFYKSNKAVLPGEKESWMRLAKGAFLLETICVVSIIGCIYYILANHYYEYKYAWEHSDNTMQTQYIFSCLWEGQEGSFLLWSFWHCVLGWLIIWRVKEWRAPVLTVISFAQFCIATMLLGIFFFGFKVGHSPFVLLRNEGILDNAPFLHDASGNLSKNYVELLYRSGGSGLNALLQNYWMTIHPPVLFLGFASTIVPFAFAYAGLTNKEHSWTKAALPWSLFSVAMLGTGIMMGAAWAYESLTFGGYWAWDPVENASLVPWLVMVAGLHTNLIYRHSGYSLKSTYIFYVLSFILVLYSTFLTRSGILGDTSVHAFTGEGMNQQLLAFLSVFVWLPSFVESNKKGKITVAIIIAAIILLTFLLPETITPSLWLFSLVGFLVAFGIQVNRDKNIPAIHREEDIYSREFWMFIGALVFFLGAVIIISQTSLPVINKAFNQKMAEASDAEFSYNKIQIFIAIIVGILTAVTQYLKYKQTPRAVFYKKIAVPTIIALVASLAISIFGNIDYDKKGIGFLVAIHIAIFAAVYSIVANAAYIWIGLKGKMKNAGAAIAHVGFGMVLLAILISSSKKEILSWNTTGVSPLQNTEESNKITGTPAENITLFKGIATDMGKYMVTYSKDSFDVTDRKKYFVLHFKDKQNGETFTIYPDVLRNTKGQEGFSPNPDSKHYLNRDIFAYVTSWIENNHAEDTAQFRPAAMQVGDTTFYSNGLMILKKVDVNKPDVKGARPGETTISLDLEVISKNGRRYPATPAIAILNDSTMRSLPDTVVAQSLVLNFNKILDPKVGKMEVGVKENGAITDLLTLKVLLFPYINLLWIGILVMVLGTLLSIRQRVVKLRTKPVVARKPVNV</sequence>
<dbReference type="Pfam" id="PF01578">
    <property type="entry name" value="Cytochrom_C_asm"/>
    <property type="match status" value="1"/>
</dbReference>
<feature type="transmembrane region" description="Helical" evidence="3">
    <location>
        <begin position="576"/>
        <end position="594"/>
    </location>
</feature>
<organism evidence="6 7">
    <name type="scientific">Ilyomonas limi</name>
    <dbReference type="NCBI Taxonomy" id="2575867"/>
    <lineage>
        <taxon>Bacteria</taxon>
        <taxon>Pseudomonadati</taxon>
        <taxon>Bacteroidota</taxon>
        <taxon>Chitinophagia</taxon>
        <taxon>Chitinophagales</taxon>
        <taxon>Chitinophagaceae</taxon>
        <taxon>Ilyomonas</taxon>
    </lineage>
</organism>
<feature type="transmembrane region" description="Helical" evidence="3">
    <location>
        <begin position="342"/>
        <end position="364"/>
    </location>
</feature>
<feature type="transmembrane region" description="Helical" evidence="3">
    <location>
        <begin position="399"/>
        <end position="416"/>
    </location>
</feature>
<gene>
    <name evidence="6" type="ORF">FC093_10065</name>
</gene>
<keyword evidence="7" id="KW-1185">Reference proteome</keyword>
<dbReference type="GO" id="GO:0020037">
    <property type="term" value="F:heme binding"/>
    <property type="evidence" value="ECO:0007669"/>
    <property type="project" value="InterPro"/>
</dbReference>
<accession>A0A4U3L5X9</accession>
<dbReference type="PRINTS" id="PR01410">
    <property type="entry name" value="CCBIOGENESIS"/>
</dbReference>
<feature type="transmembrane region" description="Helical" evidence="3">
    <location>
        <begin position="316"/>
        <end position="336"/>
    </location>
</feature>
<feature type="transmembrane region" description="Helical" evidence="3">
    <location>
        <begin position="108"/>
        <end position="126"/>
    </location>
</feature>
<evidence type="ECO:0000256" key="3">
    <source>
        <dbReference type="SAM" id="Phobius"/>
    </source>
</evidence>
<name>A0A4U3L5X9_9BACT</name>
<evidence type="ECO:0000259" key="4">
    <source>
        <dbReference type="Pfam" id="PF01578"/>
    </source>
</evidence>
<evidence type="ECO:0000259" key="5">
    <source>
        <dbReference type="Pfam" id="PF16327"/>
    </source>
</evidence>
<keyword evidence="3" id="KW-1133">Transmembrane helix</keyword>
<dbReference type="OrthoDB" id="9761451at2"/>
<dbReference type="GO" id="GO:0017004">
    <property type="term" value="P:cytochrome complex assembly"/>
    <property type="evidence" value="ECO:0007669"/>
    <property type="project" value="UniProtKB-KW"/>
</dbReference>
<dbReference type="RefSeq" id="WP_137261646.1">
    <property type="nucleotide sequence ID" value="NZ_SZQL01000006.1"/>
</dbReference>
<feature type="transmembrane region" description="Helical" evidence="3">
    <location>
        <begin position="54"/>
        <end position="73"/>
    </location>
</feature>
<dbReference type="AlphaFoldDB" id="A0A4U3L5X9"/>
<feature type="transmembrane region" description="Helical" evidence="3">
    <location>
        <begin position="216"/>
        <end position="235"/>
    </location>
</feature>
<feature type="domain" description="Cytochrome c assembly protein" evidence="4">
    <location>
        <begin position="105"/>
        <end position="334"/>
    </location>
</feature>
<evidence type="ECO:0000256" key="2">
    <source>
        <dbReference type="ARBA" id="ARBA00022748"/>
    </source>
</evidence>
<feature type="transmembrane region" description="Helical" evidence="3">
    <location>
        <begin position="482"/>
        <end position="502"/>
    </location>
</feature>
<feature type="transmembrane region" description="Helical" evidence="3">
    <location>
        <begin position="288"/>
        <end position="304"/>
    </location>
</feature>
<feature type="transmembrane region" description="Helical" evidence="3">
    <location>
        <begin position="837"/>
        <end position="859"/>
    </location>
</feature>
<dbReference type="EMBL" id="SZQL01000006">
    <property type="protein sequence ID" value="TKK69027.1"/>
    <property type="molecule type" value="Genomic_DNA"/>
</dbReference>
<dbReference type="PANTHER" id="PTHR43653">
    <property type="entry name" value="CYTOCHROME C ASSEMBLY PROTEIN-RELATED"/>
    <property type="match status" value="1"/>
</dbReference>
<comment type="similarity">
    <text evidence="1">Belongs to the CcmF/CycK/Ccl1/NrfE/CcsA family.</text>
</comment>
<keyword evidence="2" id="KW-0201">Cytochrome c-type biogenesis</keyword>